<protein>
    <recommendedName>
        <fullName evidence="3">Beta-glucuronidase</fullName>
        <ecNumber evidence="2">3.2.1.31</ecNumber>
    </recommendedName>
</protein>
<dbReference type="OrthoDB" id="408532at2759"/>
<dbReference type="InterPro" id="IPR036156">
    <property type="entry name" value="Beta-gal/glucu_dom_sf"/>
</dbReference>
<organism evidence="6 7">
    <name type="scientific">Symbiodinium pilosum</name>
    <name type="common">Dinoflagellate</name>
    <dbReference type="NCBI Taxonomy" id="2952"/>
    <lineage>
        <taxon>Eukaryota</taxon>
        <taxon>Sar</taxon>
        <taxon>Alveolata</taxon>
        <taxon>Dinophyceae</taxon>
        <taxon>Suessiales</taxon>
        <taxon>Symbiodiniaceae</taxon>
        <taxon>Symbiodinium</taxon>
    </lineage>
</organism>
<proteinExistence type="inferred from homology"/>
<dbReference type="SUPFAM" id="SSF51445">
    <property type="entry name" value="(Trans)glycosidases"/>
    <property type="match status" value="1"/>
</dbReference>
<dbReference type="PRINTS" id="PR00132">
    <property type="entry name" value="GLHYDRLASE2"/>
</dbReference>
<dbReference type="GO" id="GO:0004566">
    <property type="term" value="F:beta-glucuronidase activity"/>
    <property type="evidence" value="ECO:0007669"/>
    <property type="project" value="UniProtKB-EC"/>
</dbReference>
<dbReference type="Gene3D" id="2.60.40.10">
    <property type="entry name" value="Immunoglobulins"/>
    <property type="match status" value="1"/>
</dbReference>
<comment type="caution">
    <text evidence="6">The sequence shown here is derived from an EMBL/GenBank/DDBJ whole genome shotgun (WGS) entry which is preliminary data.</text>
</comment>
<dbReference type="GO" id="GO:0030246">
    <property type="term" value="F:carbohydrate binding"/>
    <property type="evidence" value="ECO:0007669"/>
    <property type="project" value="TreeGrafter"/>
</dbReference>
<dbReference type="GO" id="GO:0019391">
    <property type="term" value="P:glucuronoside catabolic process"/>
    <property type="evidence" value="ECO:0007669"/>
    <property type="project" value="TreeGrafter"/>
</dbReference>
<dbReference type="AlphaFoldDB" id="A0A812XIN0"/>
<dbReference type="Gene3D" id="3.20.20.80">
    <property type="entry name" value="Glycosidases"/>
    <property type="match status" value="1"/>
</dbReference>
<name>A0A812XIN0_SYMPI</name>
<evidence type="ECO:0000259" key="4">
    <source>
        <dbReference type="Pfam" id="PF00703"/>
    </source>
</evidence>
<dbReference type="InterPro" id="IPR006103">
    <property type="entry name" value="Glyco_hydro_2_cat"/>
</dbReference>
<sequence length="651" mass="71696">MKHELLVTWALEVAEVEPQAAETRFCESVVWVFRQSCIGLRRRQGWCSCSASADQGTTAKLRFDDSSWSVERHVAGTIHQWLEQVPRPRLWKPSQPELHTLTLALFSEGAQVDAVQVRFGLRVVEARDSQILINGEPTLLLGVNRHESNPSGGIFMTSMQLQRDIDLLKELGANFVRGSHYSQDQRFLDLCDEHGILVWEETVAWQPTLEDFQDPNFLGQQIQALDETIDASMNHPSVIMWGFLNEGEANLWASREAYQQLATFTKQKDASRLVSWASRHKLQDKTLDLADVIAFNDYPGWYDAAVSEIPSTWQRYADWVRARHPGKAILIAEAGASGLATFRRPANISGTGLEMWSEDLQAAIVGATISAGVAAGFAGVVLWQFADSRVDIALLEAAPSTQPRLSLPPVLDVDAAWVEQVAVGYQITNSPFGHHMALRPRGLNNKGLVSLSRQHRKLAFEVAKDGFQGFCTSFVPGKPLEPTQPMPMIELESMGSMQPMQGGCVGCMLAVHTWNPADRPQGEPGLRVHGHRLPSRAARWVLKAGLLTLAGHSDGRLTAAGGFLTVAGARDAVSSYVAVREAASSLWRLEAAQHRPTSVLLRVIAGKWCGGVLSLYSGGRPQDLRDENSVYATVHMDASLATFFEVKPALE</sequence>
<reference evidence="6" key="1">
    <citation type="submission" date="2021-02" db="EMBL/GenBank/DDBJ databases">
        <authorList>
            <person name="Dougan E. K."/>
            <person name="Rhodes N."/>
            <person name="Thang M."/>
            <person name="Chan C."/>
        </authorList>
    </citation>
    <scope>NUCLEOTIDE SEQUENCE</scope>
</reference>
<evidence type="ECO:0000259" key="5">
    <source>
        <dbReference type="Pfam" id="PF02836"/>
    </source>
</evidence>
<comment type="similarity">
    <text evidence="1">Belongs to the glycosyl hydrolase 2 family.</text>
</comment>
<dbReference type="PANTHER" id="PTHR10066:SF67">
    <property type="entry name" value="BETA-GLUCURONIDASE"/>
    <property type="match status" value="1"/>
</dbReference>
<dbReference type="Proteomes" id="UP000649617">
    <property type="component" value="Unassembled WGS sequence"/>
</dbReference>
<keyword evidence="7" id="KW-1185">Reference proteome</keyword>
<dbReference type="EC" id="3.2.1.31" evidence="2"/>
<dbReference type="EMBL" id="CAJNIZ010045660">
    <property type="protein sequence ID" value="CAE7726490.1"/>
    <property type="molecule type" value="Genomic_DNA"/>
</dbReference>
<evidence type="ECO:0000256" key="3">
    <source>
        <dbReference type="ARBA" id="ARBA00016205"/>
    </source>
</evidence>
<dbReference type="InterPro" id="IPR006101">
    <property type="entry name" value="Glyco_hydro_2"/>
</dbReference>
<dbReference type="InterPro" id="IPR013783">
    <property type="entry name" value="Ig-like_fold"/>
</dbReference>
<evidence type="ECO:0000313" key="7">
    <source>
        <dbReference type="Proteomes" id="UP000649617"/>
    </source>
</evidence>
<evidence type="ECO:0000313" key="6">
    <source>
        <dbReference type="EMBL" id="CAE7726490.1"/>
    </source>
</evidence>
<gene>
    <name evidence="6" type="primary">Gusb</name>
    <name evidence="6" type="ORF">SPIL2461_LOCUS20793</name>
</gene>
<accession>A0A812XIN0</accession>
<evidence type="ECO:0000256" key="1">
    <source>
        <dbReference type="ARBA" id="ARBA00007401"/>
    </source>
</evidence>
<dbReference type="PANTHER" id="PTHR10066">
    <property type="entry name" value="BETA-GLUCURONIDASE"/>
    <property type="match status" value="1"/>
</dbReference>
<dbReference type="SUPFAM" id="SSF49303">
    <property type="entry name" value="beta-Galactosidase/glucuronidase domain"/>
    <property type="match status" value="1"/>
</dbReference>
<dbReference type="Pfam" id="PF02836">
    <property type="entry name" value="Glyco_hydro_2_C"/>
    <property type="match status" value="1"/>
</dbReference>
<feature type="domain" description="Glycoside hydrolase family 2 catalytic" evidence="5">
    <location>
        <begin position="124"/>
        <end position="336"/>
    </location>
</feature>
<dbReference type="GO" id="GO:0005975">
    <property type="term" value="P:carbohydrate metabolic process"/>
    <property type="evidence" value="ECO:0007669"/>
    <property type="project" value="InterPro"/>
</dbReference>
<dbReference type="InterPro" id="IPR006102">
    <property type="entry name" value="Ig-like_GH2"/>
</dbReference>
<dbReference type="InterPro" id="IPR017853">
    <property type="entry name" value="GH"/>
</dbReference>
<evidence type="ECO:0000256" key="2">
    <source>
        <dbReference type="ARBA" id="ARBA00012761"/>
    </source>
</evidence>
<dbReference type="Pfam" id="PF00703">
    <property type="entry name" value="Glyco_hydro_2"/>
    <property type="match status" value="1"/>
</dbReference>
<feature type="domain" description="Glycoside hydrolase family 2 immunoglobulin-like beta-sandwich" evidence="4">
    <location>
        <begin position="84"/>
        <end position="122"/>
    </location>
</feature>